<name>A0A8S9YFQ2_9TREM</name>
<protein>
    <submittedName>
        <fullName evidence="2">Uncharacterized protein</fullName>
    </submittedName>
</protein>
<sequence length="185" mass="20689">EEASRRLELEKSENDQRLEPIGDVALQKLDGLREPSESKPLANEETTDSISHLEQENGDDQQENTISSKTQDKPVDVIGEDAESIDVLQVTDSLEDDRTVAEDSMEGDDGQPMEGLKSDIEDDVENENQLSITDPNIDESEEPQSTEILERLSLVILQRYALQSIVLNLGGHKNRDNAEDNEDEE</sequence>
<comment type="caution">
    <text evidence="2">The sequence shown here is derived from an EMBL/GenBank/DDBJ whole genome shotgun (WGS) entry which is preliminary data.</text>
</comment>
<gene>
    <name evidence="2" type="ORF">EG68_11506</name>
</gene>
<reference evidence="2" key="1">
    <citation type="submission" date="2019-07" db="EMBL/GenBank/DDBJ databases">
        <title>Annotation for the trematode Paragonimus miyazaki's.</title>
        <authorList>
            <person name="Choi Y.-J."/>
        </authorList>
    </citation>
    <scope>NUCLEOTIDE SEQUENCE</scope>
    <source>
        <strain evidence="2">Japan</strain>
    </source>
</reference>
<organism evidence="2 3">
    <name type="scientific">Paragonimus skrjabini miyazakii</name>
    <dbReference type="NCBI Taxonomy" id="59628"/>
    <lineage>
        <taxon>Eukaryota</taxon>
        <taxon>Metazoa</taxon>
        <taxon>Spiralia</taxon>
        <taxon>Lophotrochozoa</taxon>
        <taxon>Platyhelminthes</taxon>
        <taxon>Trematoda</taxon>
        <taxon>Digenea</taxon>
        <taxon>Plagiorchiida</taxon>
        <taxon>Troglotremata</taxon>
        <taxon>Troglotrematidae</taxon>
        <taxon>Paragonimus</taxon>
    </lineage>
</organism>
<evidence type="ECO:0000313" key="3">
    <source>
        <dbReference type="Proteomes" id="UP000822476"/>
    </source>
</evidence>
<feature type="region of interest" description="Disordered" evidence="1">
    <location>
        <begin position="1"/>
        <end position="144"/>
    </location>
</feature>
<evidence type="ECO:0000313" key="2">
    <source>
        <dbReference type="EMBL" id="KAF7234013.1"/>
    </source>
</evidence>
<keyword evidence="3" id="KW-1185">Reference proteome</keyword>
<evidence type="ECO:0000256" key="1">
    <source>
        <dbReference type="SAM" id="MobiDB-lite"/>
    </source>
</evidence>
<dbReference type="AlphaFoldDB" id="A0A8S9YFQ2"/>
<proteinExistence type="predicted"/>
<feature type="non-terminal residue" evidence="2">
    <location>
        <position position="1"/>
    </location>
</feature>
<accession>A0A8S9YFQ2</accession>
<dbReference type="EMBL" id="JTDE01014755">
    <property type="protein sequence ID" value="KAF7234013.1"/>
    <property type="molecule type" value="Genomic_DNA"/>
</dbReference>
<dbReference type="Proteomes" id="UP000822476">
    <property type="component" value="Unassembled WGS sequence"/>
</dbReference>
<feature type="compositionally biased region" description="Basic and acidic residues" evidence="1">
    <location>
        <begin position="1"/>
        <end position="20"/>
    </location>
</feature>